<name>A0A5C6EJN7_9BACT</name>
<protein>
    <submittedName>
        <fullName evidence="1">Uncharacterized protein</fullName>
    </submittedName>
</protein>
<reference evidence="1 2" key="1">
    <citation type="submission" date="2019-02" db="EMBL/GenBank/DDBJ databases">
        <title>Deep-cultivation of Planctomycetes and their phenomic and genomic characterization uncovers novel biology.</title>
        <authorList>
            <person name="Wiegand S."/>
            <person name="Jogler M."/>
            <person name="Boedeker C."/>
            <person name="Pinto D."/>
            <person name="Vollmers J."/>
            <person name="Rivas-Marin E."/>
            <person name="Kohn T."/>
            <person name="Peeters S.H."/>
            <person name="Heuer A."/>
            <person name="Rast P."/>
            <person name="Oberbeckmann S."/>
            <person name="Bunk B."/>
            <person name="Jeske O."/>
            <person name="Meyerdierks A."/>
            <person name="Storesund J.E."/>
            <person name="Kallscheuer N."/>
            <person name="Luecker S."/>
            <person name="Lage O.M."/>
            <person name="Pohl T."/>
            <person name="Merkel B.J."/>
            <person name="Hornburger P."/>
            <person name="Mueller R.-W."/>
            <person name="Bruemmer F."/>
            <person name="Labrenz M."/>
            <person name="Spormann A.M."/>
            <person name="Op Den Camp H."/>
            <person name="Overmann J."/>
            <person name="Amann R."/>
            <person name="Jetten M.S.M."/>
            <person name="Mascher T."/>
            <person name="Medema M.H."/>
            <person name="Devos D.P."/>
            <person name="Kaster A.-K."/>
            <person name="Ovreas L."/>
            <person name="Rohde M."/>
            <person name="Galperin M.Y."/>
            <person name="Jogler C."/>
        </authorList>
    </citation>
    <scope>NUCLEOTIDE SEQUENCE [LARGE SCALE GENOMIC DNA]</scope>
    <source>
        <strain evidence="1 2">Poly59</strain>
    </source>
</reference>
<evidence type="ECO:0000313" key="2">
    <source>
        <dbReference type="Proteomes" id="UP000317977"/>
    </source>
</evidence>
<dbReference type="AlphaFoldDB" id="A0A5C6EJN7"/>
<organism evidence="1 2">
    <name type="scientific">Rubripirellula reticaptiva</name>
    <dbReference type="NCBI Taxonomy" id="2528013"/>
    <lineage>
        <taxon>Bacteria</taxon>
        <taxon>Pseudomonadati</taxon>
        <taxon>Planctomycetota</taxon>
        <taxon>Planctomycetia</taxon>
        <taxon>Pirellulales</taxon>
        <taxon>Pirellulaceae</taxon>
        <taxon>Rubripirellula</taxon>
    </lineage>
</organism>
<dbReference type="Proteomes" id="UP000317977">
    <property type="component" value="Unassembled WGS sequence"/>
</dbReference>
<proteinExistence type="predicted"/>
<gene>
    <name evidence="1" type="ORF">Poly59_38760</name>
</gene>
<sequence length="134" mass="14887">MTKQPLHLSVLNRGSIQFPRYLIGNDHRWFWTGSGWTGIESDAVLFTDWNVVATEVQKLLLNHQVAESSSIRSFVAPIKLRLVGGDHCSLSDVRAWAFGAARLLMDHPVDGVGPDSKSLVISSIDWDQMKEAGK</sequence>
<accession>A0A5C6EJN7</accession>
<dbReference type="EMBL" id="SJPX01000004">
    <property type="protein sequence ID" value="TWU49262.1"/>
    <property type="molecule type" value="Genomic_DNA"/>
</dbReference>
<keyword evidence="2" id="KW-1185">Reference proteome</keyword>
<dbReference type="RefSeq" id="WP_146535546.1">
    <property type="nucleotide sequence ID" value="NZ_SJPX01000004.1"/>
</dbReference>
<dbReference type="OrthoDB" id="9830247at2"/>
<evidence type="ECO:0000313" key="1">
    <source>
        <dbReference type="EMBL" id="TWU49262.1"/>
    </source>
</evidence>
<comment type="caution">
    <text evidence="1">The sequence shown here is derived from an EMBL/GenBank/DDBJ whole genome shotgun (WGS) entry which is preliminary data.</text>
</comment>